<evidence type="ECO:0000256" key="2">
    <source>
        <dbReference type="ARBA" id="ARBA00022741"/>
    </source>
</evidence>
<keyword evidence="2" id="KW-0547">Nucleotide-binding</keyword>
<dbReference type="InterPro" id="IPR001245">
    <property type="entry name" value="Ser-Thr/Tyr_kinase_cat_dom"/>
</dbReference>
<dbReference type="Gene3D" id="1.10.510.10">
    <property type="entry name" value="Transferase(Phosphotransferase) domain 1"/>
    <property type="match status" value="1"/>
</dbReference>
<evidence type="ECO:0000313" key="6">
    <source>
        <dbReference type="EMBL" id="KZV17353.1"/>
    </source>
</evidence>
<evidence type="ECO:0000313" key="7">
    <source>
        <dbReference type="Proteomes" id="UP000250235"/>
    </source>
</evidence>
<dbReference type="EMBL" id="KV018436">
    <property type="protein sequence ID" value="KZV17353.1"/>
    <property type="molecule type" value="Genomic_DNA"/>
</dbReference>
<keyword evidence="3" id="KW-0067">ATP-binding</keyword>
<feature type="region of interest" description="Disordered" evidence="4">
    <location>
        <begin position="214"/>
        <end position="238"/>
    </location>
</feature>
<dbReference type="GO" id="GO:0004713">
    <property type="term" value="F:protein tyrosine kinase activity"/>
    <property type="evidence" value="ECO:0007669"/>
    <property type="project" value="InterPro"/>
</dbReference>
<dbReference type="InterPro" id="IPR008266">
    <property type="entry name" value="Tyr_kinase_AS"/>
</dbReference>
<keyword evidence="1" id="KW-0723">Serine/threonine-protein kinase</keyword>
<dbReference type="GO" id="GO:0005524">
    <property type="term" value="F:ATP binding"/>
    <property type="evidence" value="ECO:0007669"/>
    <property type="project" value="UniProtKB-KW"/>
</dbReference>
<keyword evidence="6" id="KW-0808">Transferase</keyword>
<dbReference type="SMART" id="SM00219">
    <property type="entry name" value="TyrKc"/>
    <property type="match status" value="1"/>
</dbReference>
<dbReference type="SUPFAM" id="SSF56112">
    <property type="entry name" value="Protein kinase-like (PK-like)"/>
    <property type="match status" value="1"/>
</dbReference>
<keyword evidence="7" id="KW-1185">Reference proteome</keyword>
<sequence>MASYTERSSSGSSTTTLMPGRIVVAFDATKSRNFQELKDIVSHIRMRGDMIHEGDRITVFGVLHKVLHPMGFQIQIGSNSFVGTHARAIKEDASRKVDAYVGMLRQSVVEFESEGVEIDVKIAVGAPIEKVVVQEIVSSNATWAILDRQLRMELRFYLKHIPCKVAIVQDNLSLEVARSYESDKYKEIIKHKLLYSLSKPVPVLPVLDNESDENSVTSLSMDSSGSSKAPENGLVPSSTSHFKDNKSFVQGSFYKLPNGSDSLQVIVEQKGLETHDSEETVCCTASKFKMQQNSMGCSFSEIQDATDDFSRDNLLREDGYGVVYKGKLRNGQHIVAKVKKEANAECSAEFQSGVETLSSASHKNIVMLLGYSFELENRSILVYEYISNKSLQWHLFDNTDHVLEWNQRQSIAIGTAKGLRFLHEECRGCPIVHRDVRPSNILLTHDFVPLLGDCNLTKWNTNIYDKKTGHFRSLIYLAPEYRENGMCSPSTDVYAFGVILIQMISGRRDVVPTRDNPRKSMRQWALPLIQKGALVELVDPRLGSAYSTDELRQMAAVAYLCVQTKPALRPTMGEVNDI</sequence>
<keyword evidence="6" id="KW-0418">Kinase</keyword>
<dbReference type="Pfam" id="PF07714">
    <property type="entry name" value="PK_Tyr_Ser-Thr"/>
    <property type="match status" value="1"/>
</dbReference>
<dbReference type="AlphaFoldDB" id="A0A2Z7A940"/>
<feature type="domain" description="Protein kinase" evidence="5">
    <location>
        <begin position="309"/>
        <end position="578"/>
    </location>
</feature>
<dbReference type="Gene3D" id="3.30.200.20">
    <property type="entry name" value="Phosphorylase Kinase, domain 1"/>
    <property type="match status" value="1"/>
</dbReference>
<dbReference type="PANTHER" id="PTHR47989:SF14">
    <property type="entry name" value="INACTIVE PROTEIN KINASE SELMODRAFT_444075"/>
    <property type="match status" value="1"/>
</dbReference>
<dbReference type="Proteomes" id="UP000250235">
    <property type="component" value="Unassembled WGS sequence"/>
</dbReference>
<organism evidence="6 7">
    <name type="scientific">Dorcoceras hygrometricum</name>
    <dbReference type="NCBI Taxonomy" id="472368"/>
    <lineage>
        <taxon>Eukaryota</taxon>
        <taxon>Viridiplantae</taxon>
        <taxon>Streptophyta</taxon>
        <taxon>Embryophyta</taxon>
        <taxon>Tracheophyta</taxon>
        <taxon>Spermatophyta</taxon>
        <taxon>Magnoliopsida</taxon>
        <taxon>eudicotyledons</taxon>
        <taxon>Gunneridae</taxon>
        <taxon>Pentapetalae</taxon>
        <taxon>asterids</taxon>
        <taxon>lamiids</taxon>
        <taxon>Lamiales</taxon>
        <taxon>Gesneriaceae</taxon>
        <taxon>Didymocarpoideae</taxon>
        <taxon>Trichosporeae</taxon>
        <taxon>Loxocarpinae</taxon>
        <taxon>Dorcoceras</taxon>
    </lineage>
</organism>
<proteinExistence type="predicted"/>
<evidence type="ECO:0000259" key="5">
    <source>
        <dbReference type="PROSITE" id="PS50011"/>
    </source>
</evidence>
<dbReference type="PANTHER" id="PTHR47989">
    <property type="entry name" value="OS01G0750732 PROTEIN"/>
    <property type="match status" value="1"/>
</dbReference>
<dbReference type="OrthoDB" id="310217at2759"/>
<dbReference type="InterPro" id="IPR000719">
    <property type="entry name" value="Prot_kinase_dom"/>
</dbReference>
<reference evidence="6 7" key="1">
    <citation type="journal article" date="2015" name="Proc. Natl. Acad. Sci. U.S.A.">
        <title>The resurrection genome of Boea hygrometrica: A blueprint for survival of dehydration.</title>
        <authorList>
            <person name="Xiao L."/>
            <person name="Yang G."/>
            <person name="Zhang L."/>
            <person name="Yang X."/>
            <person name="Zhao S."/>
            <person name="Ji Z."/>
            <person name="Zhou Q."/>
            <person name="Hu M."/>
            <person name="Wang Y."/>
            <person name="Chen M."/>
            <person name="Xu Y."/>
            <person name="Jin H."/>
            <person name="Xiao X."/>
            <person name="Hu G."/>
            <person name="Bao F."/>
            <person name="Hu Y."/>
            <person name="Wan P."/>
            <person name="Li L."/>
            <person name="Deng X."/>
            <person name="Kuang T."/>
            <person name="Xiang C."/>
            <person name="Zhu J.K."/>
            <person name="Oliver M.J."/>
            <person name="He Y."/>
        </authorList>
    </citation>
    <scope>NUCLEOTIDE SEQUENCE [LARGE SCALE GENOMIC DNA]</scope>
    <source>
        <strain evidence="7">cv. XS01</strain>
    </source>
</reference>
<dbReference type="PROSITE" id="PS00109">
    <property type="entry name" value="PROTEIN_KINASE_TYR"/>
    <property type="match status" value="1"/>
</dbReference>
<dbReference type="PROSITE" id="PS50011">
    <property type="entry name" value="PROTEIN_KINASE_DOM"/>
    <property type="match status" value="1"/>
</dbReference>
<name>A0A2Z7A940_9LAMI</name>
<dbReference type="GO" id="GO:0004674">
    <property type="term" value="F:protein serine/threonine kinase activity"/>
    <property type="evidence" value="ECO:0007669"/>
    <property type="project" value="UniProtKB-KW"/>
</dbReference>
<dbReference type="InterPro" id="IPR020635">
    <property type="entry name" value="Tyr_kinase_cat_dom"/>
</dbReference>
<evidence type="ECO:0000256" key="1">
    <source>
        <dbReference type="ARBA" id="ARBA00022527"/>
    </source>
</evidence>
<evidence type="ECO:0000256" key="4">
    <source>
        <dbReference type="SAM" id="MobiDB-lite"/>
    </source>
</evidence>
<evidence type="ECO:0000256" key="3">
    <source>
        <dbReference type="ARBA" id="ARBA00022840"/>
    </source>
</evidence>
<accession>A0A2Z7A940</accession>
<dbReference type="InterPro" id="IPR011009">
    <property type="entry name" value="Kinase-like_dom_sf"/>
</dbReference>
<gene>
    <name evidence="6" type="ORF">F511_22028</name>
</gene>
<protein>
    <submittedName>
        <fullName evidence="6">Inactive protein kinase</fullName>
    </submittedName>
</protein>